<dbReference type="VEuPathDB" id="AmoebaDB:NfTy_035850"/>
<proteinExistence type="predicted"/>
<keyword evidence="2" id="KW-1185">Reference proteome</keyword>
<dbReference type="VEuPathDB" id="AmoebaDB:NF0027390"/>
<dbReference type="EMBL" id="VFQX01000017">
    <property type="protein sequence ID" value="KAF0980674.1"/>
    <property type="molecule type" value="Genomic_DNA"/>
</dbReference>
<gene>
    <name evidence="1" type="ORF">FDP41_013157</name>
</gene>
<reference evidence="1 2" key="1">
    <citation type="journal article" date="2019" name="Sci. Rep.">
        <title>Nanopore sequencing improves the draft genome of the human pathogenic amoeba Naegleria fowleri.</title>
        <authorList>
            <person name="Liechti N."/>
            <person name="Schurch N."/>
            <person name="Bruggmann R."/>
            <person name="Wittwer M."/>
        </authorList>
    </citation>
    <scope>NUCLEOTIDE SEQUENCE [LARGE SCALE GENOMIC DNA]</scope>
    <source>
        <strain evidence="1 2">ATCC 30894</strain>
    </source>
</reference>
<comment type="caution">
    <text evidence="1">The sequence shown here is derived from an EMBL/GenBank/DDBJ whole genome shotgun (WGS) entry which is preliminary data.</text>
</comment>
<organism evidence="1 2">
    <name type="scientific">Naegleria fowleri</name>
    <name type="common">Brain eating amoeba</name>
    <dbReference type="NCBI Taxonomy" id="5763"/>
    <lineage>
        <taxon>Eukaryota</taxon>
        <taxon>Discoba</taxon>
        <taxon>Heterolobosea</taxon>
        <taxon>Tetramitia</taxon>
        <taxon>Eutetramitia</taxon>
        <taxon>Vahlkampfiidae</taxon>
        <taxon>Naegleria</taxon>
    </lineage>
</organism>
<dbReference type="Proteomes" id="UP000444721">
    <property type="component" value="Unassembled WGS sequence"/>
</dbReference>
<dbReference type="OMA" id="ETSHACV"/>
<dbReference type="AlphaFoldDB" id="A0A6A5C297"/>
<evidence type="ECO:0000313" key="1">
    <source>
        <dbReference type="EMBL" id="KAF0980674.1"/>
    </source>
</evidence>
<evidence type="ECO:0000313" key="2">
    <source>
        <dbReference type="Proteomes" id="UP000444721"/>
    </source>
</evidence>
<dbReference type="OrthoDB" id="10388587at2759"/>
<sequence>MSCFYSPTSPYYCSELETSHACVTYSVPDELKQKIDQQVRTWGLLCQRDPCLSETNWGHVYVQVHSTLKKLCRDSQNIDLLLKPLLAYYDVNTLPYLFTISSDKLFTLPTHFTVISHLEWQRGFFELDKKVSYFGLRTKTSSSLSPLDIVYKYGNPLTDGYTKDITDEARENKAQHLLMFTYFKRSKFAEYLPDEIVQNIGSFLLFELHPQDKKRKINFRFAGLVTFAPNYVEYEKCLFLHMERAELDELRKKYGFHNKMDYVVVLGKLERVYCPISPACNTPCYSPYYSNEMMEMTYIDISESSDRKRKLEGQESHPYECSHKCREKPTL</sequence>
<dbReference type="VEuPathDB" id="AmoebaDB:FDP41_013157"/>
<protein>
    <submittedName>
        <fullName evidence="1">Uncharacterized protein</fullName>
    </submittedName>
</protein>
<dbReference type="GeneID" id="68120372"/>
<accession>A0A6A5C297</accession>
<name>A0A6A5C297_NAEFO</name>
<dbReference type="RefSeq" id="XP_044565387.1">
    <property type="nucleotide sequence ID" value="XM_044703756.1"/>
</dbReference>